<reference evidence="1" key="2">
    <citation type="submission" date="2020-11" db="EMBL/GenBank/DDBJ databases">
        <authorList>
            <person name="McCartney M.A."/>
            <person name="Auch B."/>
            <person name="Kono T."/>
            <person name="Mallez S."/>
            <person name="Becker A."/>
            <person name="Gohl D.M."/>
            <person name="Silverstein K.A.T."/>
            <person name="Koren S."/>
            <person name="Bechman K.B."/>
            <person name="Herman A."/>
            <person name="Abrahante J.E."/>
            <person name="Garbe J."/>
        </authorList>
    </citation>
    <scope>NUCLEOTIDE SEQUENCE</scope>
    <source>
        <strain evidence="1">Duluth1</strain>
        <tissue evidence="1">Whole animal</tissue>
    </source>
</reference>
<sequence length="221" mass="24865">MATYLKDRASPIELAKFFQSAHLIKALWIQPAFYCIRKLYGESGDGRSVTIEIKAAWFPSSFKFIERFGTGTRHETARWHFKRCVAGKTPNTRLCQTIGLACVRQTNWTSLCQTIRLAIVRQTTLTSLCHTTWTSLCQTNKLDQPTILCQTIGLACVRQTNKTTLCQTIGLDCVSQTSWTNLCQTIGLACVTQTIWTNLCQTNKLYQPVSDKLAIGFPNLS</sequence>
<reference evidence="1" key="1">
    <citation type="journal article" date="2019" name="bioRxiv">
        <title>The Genome of the Zebra Mussel, Dreissena polymorpha: A Resource for Invasive Species Research.</title>
        <authorList>
            <person name="McCartney M.A."/>
            <person name="Auch B."/>
            <person name="Kono T."/>
            <person name="Mallez S."/>
            <person name="Zhang Y."/>
            <person name="Obille A."/>
            <person name="Becker A."/>
            <person name="Abrahante J.E."/>
            <person name="Garbe J."/>
            <person name="Badalamenti J.P."/>
            <person name="Herman A."/>
            <person name="Mangelson H."/>
            <person name="Liachko I."/>
            <person name="Sullivan S."/>
            <person name="Sone E.D."/>
            <person name="Koren S."/>
            <person name="Silverstein K.A.T."/>
            <person name="Beckman K.B."/>
            <person name="Gohl D.M."/>
        </authorList>
    </citation>
    <scope>NUCLEOTIDE SEQUENCE</scope>
    <source>
        <strain evidence="1">Duluth1</strain>
        <tissue evidence="1">Whole animal</tissue>
    </source>
</reference>
<accession>A0A9D4EXE0</accession>
<dbReference type="AlphaFoldDB" id="A0A9D4EXE0"/>
<protein>
    <submittedName>
        <fullName evidence="1">Uncharacterized protein</fullName>
    </submittedName>
</protein>
<proteinExistence type="predicted"/>
<evidence type="ECO:0000313" key="1">
    <source>
        <dbReference type="EMBL" id="KAH3787628.1"/>
    </source>
</evidence>
<dbReference type="EMBL" id="JAIWYP010000008">
    <property type="protein sequence ID" value="KAH3787628.1"/>
    <property type="molecule type" value="Genomic_DNA"/>
</dbReference>
<evidence type="ECO:0000313" key="2">
    <source>
        <dbReference type="Proteomes" id="UP000828390"/>
    </source>
</evidence>
<name>A0A9D4EXE0_DREPO</name>
<keyword evidence="2" id="KW-1185">Reference proteome</keyword>
<gene>
    <name evidence="1" type="ORF">DPMN_165755</name>
</gene>
<comment type="caution">
    <text evidence="1">The sequence shown here is derived from an EMBL/GenBank/DDBJ whole genome shotgun (WGS) entry which is preliminary data.</text>
</comment>
<dbReference type="Proteomes" id="UP000828390">
    <property type="component" value="Unassembled WGS sequence"/>
</dbReference>
<organism evidence="1 2">
    <name type="scientific">Dreissena polymorpha</name>
    <name type="common">Zebra mussel</name>
    <name type="synonym">Mytilus polymorpha</name>
    <dbReference type="NCBI Taxonomy" id="45954"/>
    <lineage>
        <taxon>Eukaryota</taxon>
        <taxon>Metazoa</taxon>
        <taxon>Spiralia</taxon>
        <taxon>Lophotrochozoa</taxon>
        <taxon>Mollusca</taxon>
        <taxon>Bivalvia</taxon>
        <taxon>Autobranchia</taxon>
        <taxon>Heteroconchia</taxon>
        <taxon>Euheterodonta</taxon>
        <taxon>Imparidentia</taxon>
        <taxon>Neoheterodontei</taxon>
        <taxon>Myida</taxon>
        <taxon>Dreissenoidea</taxon>
        <taxon>Dreissenidae</taxon>
        <taxon>Dreissena</taxon>
    </lineage>
</organism>